<dbReference type="Pfam" id="PF03773">
    <property type="entry name" value="ArsP_1"/>
    <property type="match status" value="1"/>
</dbReference>
<feature type="transmembrane region" description="Helical" evidence="7">
    <location>
        <begin position="452"/>
        <end position="471"/>
    </location>
</feature>
<evidence type="ECO:0000256" key="7">
    <source>
        <dbReference type="SAM" id="Phobius"/>
    </source>
</evidence>
<evidence type="ECO:0000256" key="1">
    <source>
        <dbReference type="ARBA" id="ARBA00004651"/>
    </source>
</evidence>
<feature type="transmembrane region" description="Helical" evidence="7">
    <location>
        <begin position="267"/>
        <end position="287"/>
    </location>
</feature>
<gene>
    <name evidence="9" type="ORF">Dia5BBH33_13840</name>
</gene>
<dbReference type="RefSeq" id="WP_143332635.1">
    <property type="nucleotide sequence ID" value="NZ_AP019697.1"/>
</dbReference>
<evidence type="ECO:0000256" key="6">
    <source>
        <dbReference type="ARBA" id="ARBA00023136"/>
    </source>
</evidence>
<keyword evidence="6 7" id="KW-0472">Membrane</keyword>
<evidence type="ECO:0000256" key="2">
    <source>
        <dbReference type="ARBA" id="ARBA00006386"/>
    </source>
</evidence>
<dbReference type="GO" id="GO:0005886">
    <property type="term" value="C:plasma membrane"/>
    <property type="evidence" value="ECO:0007669"/>
    <property type="project" value="UniProtKB-SubCell"/>
</dbReference>
<evidence type="ECO:0000313" key="9">
    <source>
        <dbReference type="EMBL" id="BBK25449.1"/>
    </source>
</evidence>
<dbReference type="OrthoDB" id="9810876at2"/>
<dbReference type="InterPro" id="IPR003495">
    <property type="entry name" value="CobW/HypB/UreG_nucleotide-bd"/>
</dbReference>
<feature type="transmembrane region" description="Helical" evidence="7">
    <location>
        <begin position="227"/>
        <end position="247"/>
    </location>
</feature>
<name>A0A8D5A504_9FIRM</name>
<dbReference type="PANTHER" id="PTHR34184">
    <property type="entry name" value="UPF0718 PROTEIN YCGR"/>
    <property type="match status" value="1"/>
</dbReference>
<dbReference type="Gene3D" id="3.40.50.300">
    <property type="entry name" value="P-loop containing nucleotide triphosphate hydrolases"/>
    <property type="match status" value="1"/>
</dbReference>
<keyword evidence="3" id="KW-1003">Cell membrane</keyword>
<dbReference type="EMBL" id="AP019697">
    <property type="protein sequence ID" value="BBK25449.1"/>
    <property type="molecule type" value="Genomic_DNA"/>
</dbReference>
<dbReference type="InterPro" id="IPR027417">
    <property type="entry name" value="P-loop_NTPase"/>
</dbReference>
<dbReference type="KEGG" id="dho:Dia5BBH33_13840"/>
<dbReference type="InterPro" id="IPR052923">
    <property type="entry name" value="UPF0718"/>
</dbReference>
<keyword evidence="4 7" id="KW-0812">Transmembrane</keyword>
<comment type="similarity">
    <text evidence="2">Belongs to the UPF0718 family.</text>
</comment>
<protein>
    <submittedName>
        <fullName evidence="9">Permease</fullName>
    </submittedName>
</protein>
<feature type="transmembrane region" description="Helical" evidence="7">
    <location>
        <begin position="299"/>
        <end position="326"/>
    </location>
</feature>
<feature type="transmembrane region" description="Helical" evidence="7">
    <location>
        <begin position="198"/>
        <end position="215"/>
    </location>
</feature>
<keyword evidence="5 7" id="KW-1133">Transmembrane helix</keyword>
<accession>A0A8D5A504</accession>
<feature type="transmembrane region" description="Helical" evidence="7">
    <location>
        <begin position="338"/>
        <end position="354"/>
    </location>
</feature>
<comment type="subcellular location">
    <subcellularLocation>
        <location evidence="1">Cell membrane</location>
        <topology evidence="1">Multi-pass membrane protein</topology>
    </subcellularLocation>
</comment>
<dbReference type="Pfam" id="PF02492">
    <property type="entry name" value="cobW"/>
    <property type="match status" value="1"/>
</dbReference>
<organism evidence="9 10">
    <name type="scientific">Dialister hominis</name>
    <dbReference type="NCBI Taxonomy" id="2582419"/>
    <lineage>
        <taxon>Bacteria</taxon>
        <taxon>Bacillati</taxon>
        <taxon>Bacillota</taxon>
        <taxon>Negativicutes</taxon>
        <taxon>Veillonellales</taxon>
        <taxon>Veillonellaceae</taxon>
        <taxon>Dialister</taxon>
    </lineage>
</organism>
<evidence type="ECO:0000256" key="4">
    <source>
        <dbReference type="ARBA" id="ARBA00022692"/>
    </source>
</evidence>
<evidence type="ECO:0000256" key="5">
    <source>
        <dbReference type="ARBA" id="ARBA00022989"/>
    </source>
</evidence>
<feature type="transmembrane region" description="Helical" evidence="7">
    <location>
        <begin position="391"/>
        <end position="412"/>
    </location>
</feature>
<keyword evidence="10" id="KW-1185">Reference proteome</keyword>
<dbReference type="AlphaFoldDB" id="A0A8D5A504"/>
<dbReference type="PANTHER" id="PTHR34184:SF4">
    <property type="entry name" value="UPF0718 PROTEIN YCGR"/>
    <property type="match status" value="1"/>
</dbReference>
<feature type="transmembrane region" description="Helical" evidence="7">
    <location>
        <begin position="418"/>
        <end position="440"/>
    </location>
</feature>
<reference evidence="10" key="1">
    <citation type="submission" date="2019-05" db="EMBL/GenBank/DDBJ databases">
        <title>Complete genome sequencing of Dialister sp. strain 5BBH33.</title>
        <authorList>
            <person name="Sakamoto M."/>
            <person name="Murakami T."/>
            <person name="Mori H."/>
        </authorList>
    </citation>
    <scope>NUCLEOTIDE SEQUENCE [LARGE SCALE GENOMIC DNA]</scope>
    <source>
        <strain evidence="10">5BBH33</strain>
    </source>
</reference>
<feature type="domain" description="CobW/HypB/UreG nucleotide-binding" evidence="8">
    <location>
        <begin position="5"/>
        <end position="53"/>
    </location>
</feature>
<evidence type="ECO:0000259" key="8">
    <source>
        <dbReference type="Pfam" id="PF02492"/>
    </source>
</evidence>
<dbReference type="InterPro" id="IPR005524">
    <property type="entry name" value="DUF318"/>
</dbReference>
<dbReference type="GeneID" id="92716615"/>
<dbReference type="Proteomes" id="UP000320585">
    <property type="component" value="Chromosome"/>
</dbReference>
<evidence type="ECO:0000313" key="10">
    <source>
        <dbReference type="Proteomes" id="UP000320585"/>
    </source>
</evidence>
<evidence type="ECO:0000256" key="3">
    <source>
        <dbReference type="ARBA" id="ARBA00022475"/>
    </source>
</evidence>
<proteinExistence type="inferred from homology"/>
<feature type="transmembrane region" description="Helical" evidence="7">
    <location>
        <begin position="491"/>
        <end position="509"/>
    </location>
</feature>
<sequence length="513" mass="57406">MDRIPVYVMTGFLGSGKSHRLNDILAQRRYRKCLVILSEKGRKDVSTEDKIVLDASSLSDEELVEKAGRIIRDHWIGEIWWEWNGMRPFSDWEHLIYETHLSRLMEPKRVYFSADENFVNFFLGKTGTAILTQLESADEILFFANDEKGKGVKEAGKKLSAWNPSASFRIVTPKSAGNLYVRSGRFTDHFKGLWQRRLDIFILLWSFLFLAAALLTRGENLLRISLLAVGITLQTLPFVLIGVLLSTGMQLYSSRPPWEIYLRKHPVLSVPLALIGGFFFPFCDCALTPLFRGFCKRGVPVAITMIFLMAGPLTNPVVLVSTWYAFGGDLSMVGGRLLLGWLNAVLVGATFAFYKKNPLKAFSGPQGTEELIPSEKDSKASLFLLHSRYEFWYTFRYVIMGAWLAAIFQVSIRPILEGAGLTSGVSSVLCMMLIAFCLSLCATSDAMIGKSLSLSMAPSSVMGFLLLGPVMDLRNVLLMSSMCRKSFVIRWALVTILTTFACSMLFVFLKGGV</sequence>